<evidence type="ECO:0000259" key="12">
    <source>
        <dbReference type="PROSITE" id="PS50109"/>
    </source>
</evidence>
<dbReference type="Pfam" id="PF02518">
    <property type="entry name" value="HATPase_c"/>
    <property type="match status" value="1"/>
</dbReference>
<organism evidence="14 15">
    <name type="scientific">Rhizobium wuzhouense</name>
    <dbReference type="NCBI Taxonomy" id="1986026"/>
    <lineage>
        <taxon>Bacteria</taxon>
        <taxon>Pseudomonadati</taxon>
        <taxon>Pseudomonadota</taxon>
        <taxon>Alphaproteobacteria</taxon>
        <taxon>Hyphomicrobiales</taxon>
        <taxon>Rhizobiaceae</taxon>
        <taxon>Rhizobium/Agrobacterium group</taxon>
        <taxon>Rhizobium</taxon>
    </lineage>
</organism>
<feature type="transmembrane region" description="Helical" evidence="11">
    <location>
        <begin position="169"/>
        <end position="190"/>
    </location>
</feature>
<dbReference type="GO" id="GO:0005524">
    <property type="term" value="F:ATP binding"/>
    <property type="evidence" value="ECO:0007669"/>
    <property type="project" value="UniProtKB-KW"/>
</dbReference>
<comment type="subcellular location">
    <subcellularLocation>
        <location evidence="2">Membrane</location>
    </subcellularLocation>
</comment>
<feature type="domain" description="Histidine kinase" evidence="12">
    <location>
        <begin position="248"/>
        <end position="452"/>
    </location>
</feature>
<evidence type="ECO:0000256" key="1">
    <source>
        <dbReference type="ARBA" id="ARBA00000085"/>
    </source>
</evidence>
<dbReference type="InterPro" id="IPR003594">
    <property type="entry name" value="HATPase_dom"/>
</dbReference>
<dbReference type="Gene3D" id="1.10.287.130">
    <property type="match status" value="1"/>
</dbReference>
<keyword evidence="9" id="KW-0902">Two-component regulatory system</keyword>
<dbReference type="RefSeq" id="WP_110791969.1">
    <property type="nucleotide sequence ID" value="NZ_QJRY01000004.1"/>
</dbReference>
<keyword evidence="14" id="KW-0547">Nucleotide-binding</keyword>
<dbReference type="PRINTS" id="PR00344">
    <property type="entry name" value="BCTRLSENSOR"/>
</dbReference>
<dbReference type="SUPFAM" id="SSF47384">
    <property type="entry name" value="Homodimeric domain of signal transducing histidine kinase"/>
    <property type="match status" value="1"/>
</dbReference>
<evidence type="ECO:0000259" key="13">
    <source>
        <dbReference type="PROSITE" id="PS50885"/>
    </source>
</evidence>
<keyword evidence="7" id="KW-0418">Kinase</keyword>
<keyword evidence="10 11" id="KW-0472">Membrane</keyword>
<keyword evidence="15" id="KW-1185">Reference proteome</keyword>
<keyword evidence="5" id="KW-0808">Transferase</keyword>
<dbReference type="InterPro" id="IPR036097">
    <property type="entry name" value="HisK_dim/P_sf"/>
</dbReference>
<dbReference type="Gene3D" id="3.30.565.10">
    <property type="entry name" value="Histidine kinase-like ATPase, C-terminal domain"/>
    <property type="match status" value="1"/>
</dbReference>
<dbReference type="SMART" id="SM00387">
    <property type="entry name" value="HATPase_c"/>
    <property type="match status" value="1"/>
</dbReference>
<sequence>MIQSIRTRFVLVSLLSVTAALSLAAFVFVELFTRSIEHRLDQELTDHLNNIAGQIEFAPNATVRLPDRPTDIRFSTPYGGLYWQMTDDKRGTQLRSSSLWDYTLSLPDDPQETGTVHRYDLLGPDGETLLVQERKIIAKAPDGERPLRLAVAIDTATVTEARQAFVADIMPYLLALAAFLVAASLAQLTFGLKPLSAIGDGLERIRARKATRLTGPLPGELKPMVDAMNRLLDDQDALIARARARSSDLAHGLKTPLTVLANDAETLKERGETEIGAELAHLAGVMRNHVDRELARSRIAATASLRSADADLGTCVAMIVRTLKRTPDGERLAWTIDVPDALNLSVDPSDLQELIGNITENAVKWARSRIDIQASASPAGVTLIVADDGPGVGEADLKRMTERGVRLDTRIAGTGIGLSIVSDIAEVYGIDVKIENGDISGLRVTLRFAPPADPVKRLKWEANPPPGREASATSFLSQCKRNLDFCREQAHLQVSFYLPAAA</sequence>
<dbReference type="PROSITE" id="PS50885">
    <property type="entry name" value="HAMP"/>
    <property type="match status" value="1"/>
</dbReference>
<dbReference type="InterPro" id="IPR050428">
    <property type="entry name" value="TCS_sensor_his_kinase"/>
</dbReference>
<evidence type="ECO:0000313" key="14">
    <source>
        <dbReference type="EMBL" id="PYB73281.1"/>
    </source>
</evidence>
<evidence type="ECO:0000256" key="10">
    <source>
        <dbReference type="ARBA" id="ARBA00023136"/>
    </source>
</evidence>
<comment type="caution">
    <text evidence="14">The sequence shown here is derived from an EMBL/GenBank/DDBJ whole genome shotgun (WGS) entry which is preliminary data.</text>
</comment>
<evidence type="ECO:0000256" key="4">
    <source>
        <dbReference type="ARBA" id="ARBA00022553"/>
    </source>
</evidence>
<feature type="domain" description="HAMP" evidence="13">
    <location>
        <begin position="189"/>
        <end position="240"/>
    </location>
</feature>
<evidence type="ECO:0000313" key="15">
    <source>
        <dbReference type="Proteomes" id="UP000247536"/>
    </source>
</evidence>
<evidence type="ECO:0000256" key="11">
    <source>
        <dbReference type="SAM" id="Phobius"/>
    </source>
</evidence>
<evidence type="ECO:0000256" key="7">
    <source>
        <dbReference type="ARBA" id="ARBA00022777"/>
    </source>
</evidence>
<dbReference type="PANTHER" id="PTHR45436:SF5">
    <property type="entry name" value="SENSOR HISTIDINE KINASE TRCS"/>
    <property type="match status" value="1"/>
</dbReference>
<evidence type="ECO:0000256" key="9">
    <source>
        <dbReference type="ARBA" id="ARBA00023012"/>
    </source>
</evidence>
<keyword evidence="6 11" id="KW-0812">Transmembrane</keyword>
<evidence type="ECO:0000256" key="2">
    <source>
        <dbReference type="ARBA" id="ARBA00004370"/>
    </source>
</evidence>
<dbReference type="Proteomes" id="UP000247536">
    <property type="component" value="Unassembled WGS sequence"/>
</dbReference>
<accession>A0ABX5NRT2</accession>
<dbReference type="InterPro" id="IPR036890">
    <property type="entry name" value="HATPase_C_sf"/>
</dbReference>
<evidence type="ECO:0000256" key="8">
    <source>
        <dbReference type="ARBA" id="ARBA00022989"/>
    </source>
</evidence>
<keyword evidence="4" id="KW-0597">Phosphoprotein</keyword>
<evidence type="ECO:0000256" key="5">
    <source>
        <dbReference type="ARBA" id="ARBA00022679"/>
    </source>
</evidence>
<comment type="catalytic activity">
    <reaction evidence="1">
        <text>ATP + protein L-histidine = ADP + protein N-phospho-L-histidine.</text>
        <dbReference type="EC" id="2.7.13.3"/>
    </reaction>
</comment>
<evidence type="ECO:0000256" key="6">
    <source>
        <dbReference type="ARBA" id="ARBA00022692"/>
    </source>
</evidence>
<dbReference type="PROSITE" id="PS50109">
    <property type="entry name" value="HIS_KIN"/>
    <property type="match status" value="1"/>
</dbReference>
<reference evidence="14 15" key="1">
    <citation type="submission" date="2018-06" db="EMBL/GenBank/DDBJ databases">
        <title>Rhizobium wuzhouense sp. nov., isolated from roots of Oryza officinalis.</title>
        <authorList>
            <person name="Yuan T."/>
        </authorList>
    </citation>
    <scope>NUCLEOTIDE SEQUENCE [LARGE SCALE GENOMIC DNA]</scope>
    <source>
        <strain evidence="14 15">W44</strain>
    </source>
</reference>
<dbReference type="EMBL" id="QJRY01000004">
    <property type="protein sequence ID" value="PYB73281.1"/>
    <property type="molecule type" value="Genomic_DNA"/>
</dbReference>
<dbReference type="SUPFAM" id="SSF55874">
    <property type="entry name" value="ATPase domain of HSP90 chaperone/DNA topoisomerase II/histidine kinase"/>
    <property type="match status" value="1"/>
</dbReference>
<keyword evidence="14" id="KW-0067">ATP-binding</keyword>
<name>A0ABX5NRT2_9HYPH</name>
<dbReference type="InterPro" id="IPR005467">
    <property type="entry name" value="His_kinase_dom"/>
</dbReference>
<gene>
    <name evidence="14" type="ORF">DMY87_13345</name>
</gene>
<proteinExistence type="predicted"/>
<evidence type="ECO:0000256" key="3">
    <source>
        <dbReference type="ARBA" id="ARBA00012438"/>
    </source>
</evidence>
<dbReference type="InterPro" id="IPR004358">
    <property type="entry name" value="Sig_transdc_His_kin-like_C"/>
</dbReference>
<dbReference type="PANTHER" id="PTHR45436">
    <property type="entry name" value="SENSOR HISTIDINE KINASE YKOH"/>
    <property type="match status" value="1"/>
</dbReference>
<keyword evidence="8 11" id="KW-1133">Transmembrane helix</keyword>
<protein>
    <recommendedName>
        <fullName evidence="3">histidine kinase</fullName>
        <ecNumber evidence="3">2.7.13.3</ecNumber>
    </recommendedName>
</protein>
<dbReference type="InterPro" id="IPR003660">
    <property type="entry name" value="HAMP_dom"/>
</dbReference>
<dbReference type="EC" id="2.7.13.3" evidence="3"/>